<dbReference type="Pfam" id="PF12796">
    <property type="entry name" value="Ank_2"/>
    <property type="match status" value="2"/>
</dbReference>
<keyword evidence="2 3" id="KW-0040">ANK repeat</keyword>
<evidence type="ECO:0000256" key="3">
    <source>
        <dbReference type="PROSITE-ProRule" id="PRU00023"/>
    </source>
</evidence>
<dbReference type="InterPro" id="IPR051165">
    <property type="entry name" value="Multifunctional_ANK_Repeat"/>
</dbReference>
<reference evidence="4" key="1">
    <citation type="submission" date="2021-01" db="UniProtKB">
        <authorList>
            <consortium name="EnsemblPlants"/>
        </authorList>
    </citation>
    <scope>IDENTIFICATION</scope>
</reference>
<feature type="repeat" description="ANK" evidence="3">
    <location>
        <begin position="97"/>
        <end position="129"/>
    </location>
</feature>
<dbReference type="PANTHER" id="PTHR24123:SF95">
    <property type="entry name" value="ANKYRIN-2-LIKE"/>
    <property type="match status" value="1"/>
</dbReference>
<dbReference type="Gramene" id="Kaladp0057s0042.1.v1.1">
    <property type="protein sequence ID" value="Kaladp0057s0042.1.v1.1"/>
    <property type="gene ID" value="Kaladp0057s0042.v1.1"/>
</dbReference>
<dbReference type="PANTHER" id="PTHR24123">
    <property type="entry name" value="ANKYRIN REPEAT-CONTAINING"/>
    <property type="match status" value="1"/>
</dbReference>
<dbReference type="OMA" id="LHRAACY"/>
<evidence type="ECO:0000313" key="4">
    <source>
        <dbReference type="EnsemblPlants" id="Kaladp0057s0042.1.v1.1"/>
    </source>
</evidence>
<dbReference type="EnsemblPlants" id="Kaladp0057s0042.1.v1.1">
    <property type="protein sequence ID" value="Kaladp0057s0042.1.v1.1"/>
    <property type="gene ID" value="Kaladp0057s0042.v1.1"/>
</dbReference>
<feature type="repeat" description="ANK" evidence="3">
    <location>
        <begin position="356"/>
        <end position="388"/>
    </location>
</feature>
<dbReference type="SUPFAM" id="SSF48403">
    <property type="entry name" value="Ankyrin repeat"/>
    <property type="match status" value="2"/>
</dbReference>
<evidence type="ECO:0000256" key="1">
    <source>
        <dbReference type="ARBA" id="ARBA00022737"/>
    </source>
</evidence>
<dbReference type="InterPro" id="IPR002110">
    <property type="entry name" value="Ankyrin_rpt"/>
</dbReference>
<keyword evidence="1" id="KW-0677">Repeat</keyword>
<keyword evidence="5" id="KW-1185">Reference proteome</keyword>
<dbReference type="SUPFAM" id="SSF50729">
    <property type="entry name" value="PH domain-like"/>
    <property type="match status" value="1"/>
</dbReference>
<dbReference type="Pfam" id="PF00023">
    <property type="entry name" value="Ank"/>
    <property type="match status" value="2"/>
</dbReference>
<dbReference type="SMART" id="SM00248">
    <property type="entry name" value="ANK"/>
    <property type="match status" value="10"/>
</dbReference>
<sequence>MTVFGSAAGHGGFLTPKQQQQQQQQVYPILDYEKEVSQMLVDAALDNDHELACQCLRDPFVEVNFIGAVSLTTRKSEVVLHDESAHEVRMEYEVFKTEATALFLAAHAGNLPLVRRLLSAGADVNQKLFRGYATTAAVREGNVGILKMLVDGGASQPACEEALMEASHFDQAKAARMLMESEMIRPSVAVHALVTACCKGFADVVAALIQCGVDVNATDRALLQSSKPSLFANIDCNALVAAVVSRQTCIVRLLLEAGVRKDMKVRVGAWSWDKTTGEEFRVGAGLGDPYDIAWCAVEYFEASGTILRMLLPSKPIQHSGPTLIHHAVVCGNVDALHVLVSCGLDAQLPVKTGPENGVRPIHLASRLGSSKAVQCLINAGCDLNSRTVTEDTALMICVRNKREECLRLLASAGADFGLTNSSGESAGSIAGSMGWNAVFQRVVLRAIKAGKPMTSSNHAVLAPLVLVTRTGDTEALRSLIDMPDVDLNQQDESGLTAAMVAGIEGQEAALTLLVHAGASLQLTNRAGHTAMILSKLHHNGRMFDKVVRHFEQEMRDRCPASMHPLHRAALNGDADFVHFLSSSGYDVNVPDSDGNTPLMLAAKQGHGRVCQVLISHGAKCDTKNRKGETALSLARMGNGAAAVIMDELGKMHVLSGAQVKKHTKGGKGSPHRKELKMLAGTGILRWGKNRRRNVICKDAQVGPSDDFRWNRRKKFDTEEPGLFHVVTTKNKTLHFVCEGGNQEAELWVRGIKAVTSDEIMFGNKN</sequence>
<dbReference type="PROSITE" id="PS50088">
    <property type="entry name" value="ANK_REPEAT"/>
    <property type="match status" value="4"/>
</dbReference>
<evidence type="ECO:0000313" key="5">
    <source>
        <dbReference type="Proteomes" id="UP000594263"/>
    </source>
</evidence>
<dbReference type="PROSITE" id="PS50297">
    <property type="entry name" value="ANK_REP_REGION"/>
    <property type="match status" value="4"/>
</dbReference>
<protein>
    <submittedName>
        <fullName evidence="4">Uncharacterized protein</fullName>
    </submittedName>
</protein>
<organism evidence="4 5">
    <name type="scientific">Kalanchoe fedtschenkoi</name>
    <name type="common">Lavender scallops</name>
    <name type="synonym">South American air plant</name>
    <dbReference type="NCBI Taxonomy" id="63787"/>
    <lineage>
        <taxon>Eukaryota</taxon>
        <taxon>Viridiplantae</taxon>
        <taxon>Streptophyta</taxon>
        <taxon>Embryophyta</taxon>
        <taxon>Tracheophyta</taxon>
        <taxon>Spermatophyta</taxon>
        <taxon>Magnoliopsida</taxon>
        <taxon>eudicotyledons</taxon>
        <taxon>Gunneridae</taxon>
        <taxon>Pentapetalae</taxon>
        <taxon>Saxifragales</taxon>
        <taxon>Crassulaceae</taxon>
        <taxon>Kalanchoe</taxon>
    </lineage>
</organism>
<evidence type="ECO:0000256" key="2">
    <source>
        <dbReference type="ARBA" id="ARBA00023043"/>
    </source>
</evidence>
<dbReference type="Gene3D" id="1.25.40.20">
    <property type="entry name" value="Ankyrin repeat-containing domain"/>
    <property type="match status" value="5"/>
</dbReference>
<proteinExistence type="predicted"/>
<feature type="repeat" description="ANK" evidence="3">
    <location>
        <begin position="560"/>
        <end position="592"/>
    </location>
</feature>
<dbReference type="Proteomes" id="UP000594263">
    <property type="component" value="Unplaced"/>
</dbReference>
<dbReference type="AlphaFoldDB" id="A0A7N0U8N9"/>
<name>A0A7N0U8N9_KALFE</name>
<feature type="repeat" description="ANK" evidence="3">
    <location>
        <begin position="593"/>
        <end position="625"/>
    </location>
</feature>
<dbReference type="InterPro" id="IPR036770">
    <property type="entry name" value="Ankyrin_rpt-contain_sf"/>
</dbReference>
<accession>A0A7N0U8N9</accession>